<organism evidence="3 4">
    <name type="scientific">Pontibacter aquaedesilientis</name>
    <dbReference type="NCBI Taxonomy" id="2766980"/>
    <lineage>
        <taxon>Bacteria</taxon>
        <taxon>Pseudomonadati</taxon>
        <taxon>Bacteroidota</taxon>
        <taxon>Cytophagia</taxon>
        <taxon>Cytophagales</taxon>
        <taxon>Hymenobacteraceae</taxon>
        <taxon>Pontibacter</taxon>
    </lineage>
</organism>
<keyword evidence="4" id="KW-1185">Reference proteome</keyword>
<dbReference type="InterPro" id="IPR028098">
    <property type="entry name" value="Glyco_trans_4-like_N"/>
</dbReference>
<protein>
    <submittedName>
        <fullName evidence="3">Glycosyltransferase</fullName>
    </submittedName>
</protein>
<gene>
    <name evidence="3" type="ORF">H9Q13_07250</name>
</gene>
<dbReference type="SUPFAM" id="SSF53756">
    <property type="entry name" value="UDP-Glycosyltransferase/glycogen phosphorylase"/>
    <property type="match status" value="1"/>
</dbReference>
<dbReference type="PANTHER" id="PTHR45947">
    <property type="entry name" value="SULFOQUINOVOSYL TRANSFERASE SQD2"/>
    <property type="match status" value="1"/>
</dbReference>
<name>A0ABR7XHP6_9BACT</name>
<evidence type="ECO:0000259" key="2">
    <source>
        <dbReference type="Pfam" id="PF13439"/>
    </source>
</evidence>
<evidence type="ECO:0000313" key="3">
    <source>
        <dbReference type="EMBL" id="MBD1396956.1"/>
    </source>
</evidence>
<accession>A0ABR7XHP6</accession>
<feature type="domain" description="Glycosyltransferase subfamily 4-like N-terminal" evidence="2">
    <location>
        <begin position="15"/>
        <end position="168"/>
    </location>
</feature>
<comment type="caution">
    <text evidence="3">The sequence shown here is derived from an EMBL/GenBank/DDBJ whole genome shotgun (WGS) entry which is preliminary data.</text>
</comment>
<dbReference type="Pfam" id="PF00534">
    <property type="entry name" value="Glycos_transf_1"/>
    <property type="match status" value="1"/>
</dbReference>
<evidence type="ECO:0000259" key="1">
    <source>
        <dbReference type="Pfam" id="PF00534"/>
    </source>
</evidence>
<dbReference type="RefSeq" id="WP_191183091.1">
    <property type="nucleotide sequence ID" value="NZ_JACXAJ010000002.1"/>
</dbReference>
<dbReference type="Proteomes" id="UP000625551">
    <property type="component" value="Unassembled WGS sequence"/>
</dbReference>
<dbReference type="Gene3D" id="3.40.50.2000">
    <property type="entry name" value="Glycogen Phosphorylase B"/>
    <property type="match status" value="2"/>
</dbReference>
<dbReference type="Pfam" id="PF13439">
    <property type="entry name" value="Glyco_transf_4"/>
    <property type="match status" value="1"/>
</dbReference>
<feature type="domain" description="Glycosyl transferase family 1" evidence="1">
    <location>
        <begin position="182"/>
        <end position="344"/>
    </location>
</feature>
<evidence type="ECO:0000313" key="4">
    <source>
        <dbReference type="Proteomes" id="UP000625551"/>
    </source>
</evidence>
<sequence length="375" mass="41637">MKIRVLYVQETISSGGVERRRHSLAKLLPKEIFEIKIICTQVIGPLASDISKEGVEIIEIGLLGKIWNLSKYKAVLKVIKSYKPHIIHGAVFEGVLLATIAGRLGKVPIVIAEETSDPKTRSKKADKLLKGLSLLADAFVGVSPAAYDYLLSRARVSPNKLRLIVNGVFPPQQVNQELISNLRMSLNISQGDFVIGSVGRLFNKVKLFTDLVDAIALLRDRFENIKLVIVGDGPDKHYLETYISELGLESHIILVGFQYDPHPYFKIMDVFGIVSSTESFGLVVVEAMYHKLPVIASKIGGLKDIVEDGKTGILVDVNSPEQIAEALIELMSDPLKMKEMGETGFTNAYAKYSAERYVKDVESLYDELLIRKRII</sequence>
<dbReference type="PANTHER" id="PTHR45947:SF3">
    <property type="entry name" value="SULFOQUINOVOSYL TRANSFERASE SQD2"/>
    <property type="match status" value="1"/>
</dbReference>
<proteinExistence type="predicted"/>
<dbReference type="InterPro" id="IPR001296">
    <property type="entry name" value="Glyco_trans_1"/>
</dbReference>
<dbReference type="EMBL" id="JACXAJ010000002">
    <property type="protein sequence ID" value="MBD1396956.1"/>
    <property type="molecule type" value="Genomic_DNA"/>
</dbReference>
<reference evidence="3 4" key="1">
    <citation type="submission" date="2020-09" db="EMBL/GenBank/DDBJ databases">
        <title>Genome sequencing and assembly of Pontibacter sp.</title>
        <authorList>
            <person name="Chhetri G."/>
        </authorList>
    </citation>
    <scope>NUCLEOTIDE SEQUENCE [LARGE SCALE GENOMIC DNA]</scope>
    <source>
        <strain evidence="3 4">JH31</strain>
    </source>
</reference>
<dbReference type="InterPro" id="IPR050194">
    <property type="entry name" value="Glycosyltransferase_grp1"/>
</dbReference>